<evidence type="ECO:0000256" key="3">
    <source>
        <dbReference type="ARBA" id="ARBA00022448"/>
    </source>
</evidence>
<dbReference type="EMBL" id="JAESWA010000027">
    <property type="protein sequence ID" value="MBL4933629.1"/>
    <property type="molecule type" value="Genomic_DNA"/>
</dbReference>
<feature type="transmembrane region" description="Helical" evidence="8">
    <location>
        <begin position="349"/>
        <end position="372"/>
    </location>
</feature>
<proteinExistence type="inferred from homology"/>
<keyword evidence="4" id="KW-1003">Cell membrane</keyword>
<dbReference type="InterPro" id="IPR051449">
    <property type="entry name" value="ABC-2_transporter_component"/>
</dbReference>
<reference evidence="10" key="1">
    <citation type="submission" date="2021-01" db="EMBL/GenBank/DDBJ databases">
        <title>Genome public.</title>
        <authorList>
            <person name="Liu C."/>
            <person name="Sun Q."/>
        </authorList>
    </citation>
    <scope>NUCLEOTIDE SEQUENCE</scope>
    <source>
        <strain evidence="10">YIM B02565</strain>
    </source>
</reference>
<evidence type="ECO:0000256" key="1">
    <source>
        <dbReference type="ARBA" id="ARBA00004651"/>
    </source>
</evidence>
<dbReference type="PANTHER" id="PTHR30294:SF45">
    <property type="entry name" value="LINEARMYCIN RESISTANCE PERMEASE PROTEIN LNRN"/>
    <property type="match status" value="1"/>
</dbReference>
<evidence type="ECO:0000259" key="9">
    <source>
        <dbReference type="PROSITE" id="PS51012"/>
    </source>
</evidence>
<dbReference type="AlphaFoldDB" id="A0A937K5Y9"/>
<name>A0A937K5Y9_9CLOT</name>
<evidence type="ECO:0000256" key="2">
    <source>
        <dbReference type="ARBA" id="ARBA00007783"/>
    </source>
</evidence>
<evidence type="ECO:0000313" key="11">
    <source>
        <dbReference type="Proteomes" id="UP000623681"/>
    </source>
</evidence>
<dbReference type="GO" id="GO:0140359">
    <property type="term" value="F:ABC-type transporter activity"/>
    <property type="evidence" value="ECO:0007669"/>
    <property type="project" value="InterPro"/>
</dbReference>
<dbReference type="PROSITE" id="PS51012">
    <property type="entry name" value="ABC_TM2"/>
    <property type="match status" value="1"/>
</dbReference>
<sequence>MKDILWLVKNGLKVTFRKKSNIFLYIIAPLIGILISLVVYSGNGDNNLRVGVLNKDSNYIAKDAVDYMQKSGNFKIENIDEGDINDKVTSGKLDCVVIITDGFSKSVESGNPSNIEVTSIKGAQATTYVKSYLYNYINNISDISKVSAGDKETFQKIYTNYRSNDFNLSVNTLKDTSKSKAMTAQSIGFLIMIVLMSAGNLSEVIIKEKQNRTYFRISSAPINSRKYIMANVFLSMIIVTIEIILTLLVLTQVVKIDIGMPLIQMFGMLFLFGFVAVGFSLLTVSFAKSISGVGAMQNLLITPTCLLSGCFFPIDIMPKYIQKISDFMPQKWILTGLSSLQDGNSITSIYMNILIIIAFAVAFFLIAIYKFYSNDDVRNIA</sequence>
<keyword evidence="11" id="KW-1185">Reference proteome</keyword>
<gene>
    <name evidence="10" type="ORF">JK634_17745</name>
</gene>
<dbReference type="InterPro" id="IPR047817">
    <property type="entry name" value="ABC2_TM_bact-type"/>
</dbReference>
<evidence type="ECO:0000256" key="5">
    <source>
        <dbReference type="ARBA" id="ARBA00022692"/>
    </source>
</evidence>
<comment type="similarity">
    <text evidence="2">Belongs to the ABC-2 integral membrane protein family.</text>
</comment>
<protein>
    <submittedName>
        <fullName evidence="10">ABC transporter permease</fullName>
    </submittedName>
</protein>
<evidence type="ECO:0000256" key="6">
    <source>
        <dbReference type="ARBA" id="ARBA00022989"/>
    </source>
</evidence>
<keyword evidence="3" id="KW-0813">Transport</keyword>
<accession>A0A937K5Y9</accession>
<evidence type="ECO:0000256" key="8">
    <source>
        <dbReference type="SAM" id="Phobius"/>
    </source>
</evidence>
<feature type="domain" description="ABC transmembrane type-2" evidence="9">
    <location>
        <begin position="150"/>
        <end position="374"/>
    </location>
</feature>
<dbReference type="InterPro" id="IPR013525">
    <property type="entry name" value="ABC2_TM"/>
</dbReference>
<feature type="transmembrane region" description="Helical" evidence="8">
    <location>
        <begin position="187"/>
        <end position="206"/>
    </location>
</feature>
<feature type="transmembrane region" description="Helical" evidence="8">
    <location>
        <begin position="21"/>
        <end position="40"/>
    </location>
</feature>
<comment type="caution">
    <text evidence="10">The sequence shown here is derived from an EMBL/GenBank/DDBJ whole genome shotgun (WGS) entry which is preliminary data.</text>
</comment>
<dbReference type="Proteomes" id="UP000623681">
    <property type="component" value="Unassembled WGS sequence"/>
</dbReference>
<dbReference type="GO" id="GO:0005886">
    <property type="term" value="C:plasma membrane"/>
    <property type="evidence" value="ECO:0007669"/>
    <property type="project" value="UniProtKB-SubCell"/>
</dbReference>
<dbReference type="RefSeq" id="WP_202769071.1">
    <property type="nucleotide sequence ID" value="NZ_JAESWA010000027.1"/>
</dbReference>
<keyword evidence="6 8" id="KW-1133">Transmembrane helix</keyword>
<feature type="transmembrane region" description="Helical" evidence="8">
    <location>
        <begin position="262"/>
        <end position="287"/>
    </location>
</feature>
<comment type="subcellular location">
    <subcellularLocation>
        <location evidence="1">Cell membrane</location>
        <topology evidence="1">Multi-pass membrane protein</topology>
    </subcellularLocation>
</comment>
<evidence type="ECO:0000256" key="4">
    <source>
        <dbReference type="ARBA" id="ARBA00022475"/>
    </source>
</evidence>
<feature type="transmembrane region" description="Helical" evidence="8">
    <location>
        <begin position="299"/>
        <end position="321"/>
    </location>
</feature>
<dbReference type="Gene3D" id="3.40.1710.10">
    <property type="entry name" value="abc type-2 transporter like domain"/>
    <property type="match status" value="1"/>
</dbReference>
<evidence type="ECO:0000313" key="10">
    <source>
        <dbReference type="EMBL" id="MBL4933629.1"/>
    </source>
</evidence>
<keyword evidence="5 8" id="KW-0812">Transmembrane</keyword>
<dbReference type="PANTHER" id="PTHR30294">
    <property type="entry name" value="MEMBRANE COMPONENT OF ABC TRANSPORTER YHHJ-RELATED"/>
    <property type="match status" value="1"/>
</dbReference>
<dbReference type="Pfam" id="PF12698">
    <property type="entry name" value="ABC2_membrane_3"/>
    <property type="match status" value="1"/>
</dbReference>
<feature type="transmembrane region" description="Helical" evidence="8">
    <location>
        <begin position="227"/>
        <end position="250"/>
    </location>
</feature>
<evidence type="ECO:0000256" key="7">
    <source>
        <dbReference type="ARBA" id="ARBA00023136"/>
    </source>
</evidence>
<keyword evidence="7 8" id="KW-0472">Membrane</keyword>
<organism evidence="10 11">
    <name type="scientific">Clostridium paridis</name>
    <dbReference type="NCBI Taxonomy" id="2803863"/>
    <lineage>
        <taxon>Bacteria</taxon>
        <taxon>Bacillati</taxon>
        <taxon>Bacillota</taxon>
        <taxon>Clostridia</taxon>
        <taxon>Eubacteriales</taxon>
        <taxon>Clostridiaceae</taxon>
        <taxon>Clostridium</taxon>
    </lineage>
</organism>